<evidence type="ECO:0000313" key="2">
    <source>
        <dbReference type="Proteomes" id="UP000838672"/>
    </source>
</evidence>
<evidence type="ECO:0008006" key="3">
    <source>
        <dbReference type="Google" id="ProtNLM"/>
    </source>
</evidence>
<dbReference type="SUPFAM" id="SSF56925">
    <property type="entry name" value="OMPA-like"/>
    <property type="match status" value="1"/>
</dbReference>
<dbReference type="RefSeq" id="WP_237466109.1">
    <property type="nucleotide sequence ID" value="NZ_CAKLDI010000001.1"/>
</dbReference>
<proteinExistence type="predicted"/>
<reference evidence="1" key="1">
    <citation type="submission" date="2021-11" db="EMBL/GenBank/DDBJ databases">
        <authorList>
            <person name="Rodrigo-Torres L."/>
            <person name="Arahal R. D."/>
            <person name="Lucena T."/>
        </authorList>
    </citation>
    <scope>NUCLEOTIDE SEQUENCE</scope>
    <source>
        <strain evidence="1">CECT 7929</strain>
    </source>
</reference>
<keyword evidence="2" id="KW-1185">Reference proteome</keyword>
<dbReference type="EMBL" id="CAKLDI010000001">
    <property type="protein sequence ID" value="CAH0533683.1"/>
    <property type="molecule type" value="Genomic_DNA"/>
</dbReference>
<comment type="caution">
    <text evidence="1">The sequence shown here is derived from an EMBL/GenBank/DDBJ whole genome shotgun (WGS) entry which is preliminary data.</text>
</comment>
<name>A0ABM8ZUP5_9VIBR</name>
<organism evidence="1 2">
    <name type="scientific">Vibrio stylophorae</name>
    <dbReference type="NCBI Taxonomy" id="659351"/>
    <lineage>
        <taxon>Bacteria</taxon>
        <taxon>Pseudomonadati</taxon>
        <taxon>Pseudomonadota</taxon>
        <taxon>Gammaproteobacteria</taxon>
        <taxon>Vibrionales</taxon>
        <taxon>Vibrionaceae</taxon>
        <taxon>Vibrio</taxon>
    </lineage>
</organism>
<dbReference type="InterPro" id="IPR011250">
    <property type="entry name" value="OMP/PagP_B-barrel"/>
</dbReference>
<dbReference type="Proteomes" id="UP000838672">
    <property type="component" value="Unassembled WGS sequence"/>
</dbReference>
<protein>
    <recommendedName>
        <fullName evidence="3">DUF3187 family protein</fullName>
    </recommendedName>
</protein>
<accession>A0ABM8ZUP5</accession>
<evidence type="ECO:0000313" key="1">
    <source>
        <dbReference type="EMBL" id="CAH0533683.1"/>
    </source>
</evidence>
<dbReference type="InterPro" id="IPR021523">
    <property type="entry name" value="DUF3187"/>
</dbReference>
<dbReference type="Pfam" id="PF11383">
    <property type="entry name" value="DUF3187"/>
    <property type="match status" value="1"/>
</dbReference>
<gene>
    <name evidence="1" type="ORF">VST7929_01554</name>
</gene>
<sequence length="329" mass="36982">MHLFKRQVCAHFSCLSFVVAGFLLPVDSVFAAEFGPLKTYAQSPLQSNSLTPELRSGFTKVAGQSEFYLTGTVASVWAHSSDISADYYQNALVLGVGHQLSSRWYVEGRYNWHFAADNHLDGLTRGFHDLFGIGQNGRDEVPNHSFDLSVPKYGIELHDFEGETLNQALTLYLQYQLLETQQHGLSLGGSLYYHNVNSGPFADEGFEQALQLNYSYRAGAHRAYSTVGITFRSEKEGLGDMPYRENAATVAAGYEYQINGNHALLVEYHWYAGAAKEEIEDLSDASNEVLLGYRYQWHRHALEVSMIENLINMDNSTDIAFTVGYRHQF</sequence>